<dbReference type="Proteomes" id="UP000085678">
    <property type="component" value="Unplaced"/>
</dbReference>
<feature type="domain" description="DED" evidence="3">
    <location>
        <begin position="10"/>
        <end position="88"/>
    </location>
</feature>
<dbReference type="Gene3D" id="1.10.533.10">
    <property type="entry name" value="Death Domain, Fas"/>
    <property type="match status" value="1"/>
</dbReference>
<dbReference type="GeneID" id="106167032"/>
<reference evidence="5" key="1">
    <citation type="submission" date="2025-08" db="UniProtKB">
        <authorList>
            <consortium name="RefSeq"/>
        </authorList>
    </citation>
    <scope>IDENTIFICATION</scope>
    <source>
        <tissue evidence="5">Gonads</tissue>
    </source>
</reference>
<dbReference type="InterPro" id="IPR011029">
    <property type="entry name" value="DEATH-like_dom_sf"/>
</dbReference>
<organism evidence="4 5">
    <name type="scientific">Lingula anatina</name>
    <name type="common">Brachiopod</name>
    <name type="synonym">Lingula unguis</name>
    <dbReference type="NCBI Taxonomy" id="7574"/>
    <lineage>
        <taxon>Eukaryota</taxon>
        <taxon>Metazoa</taxon>
        <taxon>Spiralia</taxon>
        <taxon>Lophotrochozoa</taxon>
        <taxon>Brachiopoda</taxon>
        <taxon>Linguliformea</taxon>
        <taxon>Lingulata</taxon>
        <taxon>Lingulida</taxon>
        <taxon>Linguloidea</taxon>
        <taxon>Lingulidae</taxon>
        <taxon>Lingula</taxon>
    </lineage>
</organism>
<evidence type="ECO:0000313" key="4">
    <source>
        <dbReference type="Proteomes" id="UP000085678"/>
    </source>
</evidence>
<dbReference type="OMA" id="LPPVQCQ"/>
<dbReference type="KEGG" id="lak:106167032"/>
<gene>
    <name evidence="5" type="primary">LOC106167032</name>
</gene>
<sequence>MTPATREATDFRAFLMEISHELSTQNVEELKYLVSGVVPKSRLEGVDQGYHIFSLLEEGAHICDEDLTYLQYLMQSLHRHDLYIRIRDFSTKVSSIDEQIQSNYSQSGQGLSICRETEFSSQEMKKPAEYSWVDPKLQGSESLQPNTQRTDSNQPLEIILGSVALTEMKSSPEPRETEVIDDTNTKSLGLDLETDAPPTVNKTLETALSEEPQIKPELLRQRNVGSILEKPKSPLTRVTSNPIRIQFKKKDKNYKECDGYRLGIVGGQHYEVEDGQEYVELQSGQKFQIMLQNTNKVKCNVDVYVDGKQVILAQLEENEKSEFDCPTYKEETERKHFVFYRVAEAPAESGIRSTLESGVVEAQFLPAIQSIHAKEHASRGAFRGYDPKAESSDSEESDSDSDESDSSSDDVSRGWSAGGVALQGPSHAKFSAAEDLVVDEKQKTTLMVKLVGKDDDHLSAPPAEPCYPLHS</sequence>
<accession>A0A1S3ISH9</accession>
<evidence type="ECO:0000313" key="5">
    <source>
        <dbReference type="RefSeq" id="XP_013401157.1"/>
    </source>
</evidence>
<evidence type="ECO:0000256" key="1">
    <source>
        <dbReference type="ARBA" id="ARBA00022703"/>
    </source>
</evidence>
<dbReference type="RefSeq" id="XP_013401157.1">
    <property type="nucleotide sequence ID" value="XM_013545703.2"/>
</dbReference>
<dbReference type="AlphaFoldDB" id="A0A1S3ISH9"/>
<name>A0A1S3ISH9_LINAN</name>
<dbReference type="GO" id="GO:0006915">
    <property type="term" value="P:apoptotic process"/>
    <property type="evidence" value="ECO:0007669"/>
    <property type="project" value="UniProtKB-KW"/>
</dbReference>
<dbReference type="OrthoDB" id="100767at2759"/>
<dbReference type="SUPFAM" id="SSF47986">
    <property type="entry name" value="DEATH domain"/>
    <property type="match status" value="1"/>
</dbReference>
<evidence type="ECO:0000256" key="2">
    <source>
        <dbReference type="SAM" id="MobiDB-lite"/>
    </source>
</evidence>
<dbReference type="PANTHER" id="PTHR48169">
    <property type="entry name" value="DED DOMAIN-CONTAINING PROTEIN"/>
    <property type="match status" value="1"/>
</dbReference>
<dbReference type="InterPro" id="IPR001875">
    <property type="entry name" value="DED_dom"/>
</dbReference>
<protein>
    <submittedName>
        <fullName evidence="5">Uncharacterized protein LOC106167032</fullName>
    </submittedName>
</protein>
<dbReference type="PANTHER" id="PTHR48169:SF7">
    <property type="entry name" value="CASPASE 10"/>
    <property type="match status" value="1"/>
</dbReference>
<feature type="region of interest" description="Disordered" evidence="2">
    <location>
        <begin position="452"/>
        <end position="471"/>
    </location>
</feature>
<feature type="region of interest" description="Disordered" evidence="2">
    <location>
        <begin position="376"/>
        <end position="424"/>
    </location>
</feature>
<dbReference type="GO" id="GO:0042981">
    <property type="term" value="P:regulation of apoptotic process"/>
    <property type="evidence" value="ECO:0007669"/>
    <property type="project" value="InterPro"/>
</dbReference>
<proteinExistence type="predicted"/>
<dbReference type="SMART" id="SM00031">
    <property type="entry name" value="DED"/>
    <property type="match status" value="1"/>
</dbReference>
<keyword evidence="1" id="KW-0053">Apoptosis</keyword>
<dbReference type="InParanoid" id="A0A1S3ISH9"/>
<keyword evidence="4" id="KW-1185">Reference proteome</keyword>
<feature type="compositionally biased region" description="Acidic residues" evidence="2">
    <location>
        <begin position="392"/>
        <end position="408"/>
    </location>
</feature>
<dbReference type="Pfam" id="PF01335">
    <property type="entry name" value="DED"/>
    <property type="match status" value="1"/>
</dbReference>
<dbReference type="CDD" id="cd08336">
    <property type="entry name" value="DED_FADD"/>
    <property type="match status" value="1"/>
</dbReference>
<evidence type="ECO:0000259" key="3">
    <source>
        <dbReference type="PROSITE" id="PS50168"/>
    </source>
</evidence>
<dbReference type="PROSITE" id="PS50168">
    <property type="entry name" value="DED"/>
    <property type="match status" value="1"/>
</dbReference>